<dbReference type="InterPro" id="IPR018676">
    <property type="entry name" value="DUF2149"/>
</dbReference>
<keyword evidence="1" id="KW-0812">Transmembrane</keyword>
<dbReference type="Proteomes" id="UP000323521">
    <property type="component" value="Chromosome"/>
</dbReference>
<name>A0A3G1L1J2_FORW1</name>
<protein>
    <recommendedName>
        <fullName evidence="4">DUF2149 domain-containing protein</fullName>
    </recommendedName>
</protein>
<accession>A0A3G1L1J2</accession>
<gene>
    <name evidence="2" type="ORF">DCMF_09110</name>
</gene>
<feature type="transmembrane region" description="Helical" evidence="1">
    <location>
        <begin position="6"/>
        <end position="26"/>
    </location>
</feature>
<dbReference type="EMBL" id="CP017634">
    <property type="protein sequence ID" value="ATW28489.1"/>
    <property type="molecule type" value="Genomic_DNA"/>
</dbReference>
<dbReference type="KEGG" id="fwa:DCMF_09110"/>
<organism evidence="2 3">
    <name type="scientific">Formimonas warabiya</name>
    <dbReference type="NCBI Taxonomy" id="1761012"/>
    <lineage>
        <taxon>Bacteria</taxon>
        <taxon>Bacillati</taxon>
        <taxon>Bacillota</taxon>
        <taxon>Clostridia</taxon>
        <taxon>Eubacteriales</taxon>
        <taxon>Peptococcaceae</taxon>
        <taxon>Candidatus Formimonas</taxon>
    </lineage>
</organism>
<proteinExistence type="predicted"/>
<keyword evidence="3" id="KW-1185">Reference proteome</keyword>
<keyword evidence="1" id="KW-1133">Transmembrane helix</keyword>
<evidence type="ECO:0008006" key="4">
    <source>
        <dbReference type="Google" id="ProtNLM"/>
    </source>
</evidence>
<evidence type="ECO:0000313" key="3">
    <source>
        <dbReference type="Proteomes" id="UP000323521"/>
    </source>
</evidence>
<evidence type="ECO:0000313" key="2">
    <source>
        <dbReference type="EMBL" id="ATW28489.1"/>
    </source>
</evidence>
<dbReference type="AlphaFoldDB" id="A0A3G1L1J2"/>
<sequence>MDSLANLADLMLVFACGLMLSIVANWNVDLGRGKNLVGLDQGAEIKELDGLDENTGSLESAAGYEEMGIVYKDPQTGKLYMVTK</sequence>
<dbReference type="Pfam" id="PF09919">
    <property type="entry name" value="DUF2149"/>
    <property type="match status" value="1"/>
</dbReference>
<reference evidence="2 3" key="1">
    <citation type="submission" date="2016-10" db="EMBL/GenBank/DDBJ databases">
        <title>Complete Genome Sequence of Peptococcaceae strain DCMF.</title>
        <authorList>
            <person name="Edwards R.J."/>
            <person name="Holland S.I."/>
            <person name="Deshpande N.P."/>
            <person name="Wong Y.K."/>
            <person name="Ertan H."/>
            <person name="Manefield M."/>
            <person name="Russell T.L."/>
            <person name="Lee M.J."/>
        </authorList>
    </citation>
    <scope>NUCLEOTIDE SEQUENCE [LARGE SCALE GENOMIC DNA]</scope>
    <source>
        <strain evidence="2 3">DCMF</strain>
    </source>
</reference>
<evidence type="ECO:0000256" key="1">
    <source>
        <dbReference type="SAM" id="Phobius"/>
    </source>
</evidence>
<keyword evidence="1" id="KW-0472">Membrane</keyword>